<dbReference type="AlphaFoldDB" id="M0M6H1"/>
<feature type="domain" description="DUF7130" evidence="1">
    <location>
        <begin position="28"/>
        <end position="112"/>
    </location>
</feature>
<proteinExistence type="predicted"/>
<dbReference type="PATRIC" id="fig|1132509.6.peg.744"/>
<evidence type="ECO:0000313" key="2">
    <source>
        <dbReference type="EMBL" id="EMA40988.1"/>
    </source>
</evidence>
<reference evidence="2 3" key="1">
    <citation type="journal article" date="2014" name="PLoS Genet.">
        <title>Phylogenetically driven sequencing of extremely halophilic archaea reveals strategies for static and dynamic osmo-response.</title>
        <authorList>
            <person name="Becker E.A."/>
            <person name="Seitzer P.M."/>
            <person name="Tritt A."/>
            <person name="Larsen D."/>
            <person name="Krusor M."/>
            <person name="Yao A.I."/>
            <person name="Wu D."/>
            <person name="Madern D."/>
            <person name="Eisen J.A."/>
            <person name="Darling A.E."/>
            <person name="Facciotti M.T."/>
        </authorList>
    </citation>
    <scope>NUCLEOTIDE SEQUENCE [LARGE SCALE GENOMIC DNA]</scope>
    <source>
        <strain evidence="2 3">100A6</strain>
    </source>
</reference>
<evidence type="ECO:0000313" key="3">
    <source>
        <dbReference type="Proteomes" id="UP000011566"/>
    </source>
</evidence>
<dbReference type="InterPro" id="IPR055554">
    <property type="entry name" value="DUF7130"/>
</dbReference>
<protein>
    <recommendedName>
        <fullName evidence="1">DUF7130 domain-containing protein</fullName>
    </recommendedName>
</protein>
<keyword evidence="3" id="KW-1185">Reference proteome</keyword>
<dbReference type="SUPFAM" id="SSF57802">
    <property type="entry name" value="Rubredoxin-like"/>
    <property type="match status" value="1"/>
</dbReference>
<sequence length="112" mass="12478">MLSAVLWSVEDIMEDAQYRLSGGRELGFDQTVYDDRGEQLGTIRGFDERGFYVRAAGELATEVEASGPHGAGEMDLMWRCWACGELGRIDSLPEACPSCGAPKEDLYYWTED</sequence>
<dbReference type="Gene3D" id="2.20.28.10">
    <property type="match status" value="1"/>
</dbReference>
<name>M0M6H1_9EURY</name>
<comment type="caution">
    <text evidence="2">The sequence shown here is derived from an EMBL/GenBank/DDBJ whole genome shotgun (WGS) entry which is preliminary data.</text>
</comment>
<dbReference type="eggNOG" id="arCOG07989">
    <property type="taxonomic scope" value="Archaea"/>
</dbReference>
<dbReference type="Pfam" id="PF23458">
    <property type="entry name" value="DUF7130"/>
    <property type="match status" value="1"/>
</dbReference>
<gene>
    <name evidence="2" type="ORF">C447_03154</name>
</gene>
<dbReference type="Proteomes" id="UP000011566">
    <property type="component" value="Unassembled WGS sequence"/>
</dbReference>
<dbReference type="EMBL" id="AOMB01000008">
    <property type="protein sequence ID" value="EMA40988.1"/>
    <property type="molecule type" value="Genomic_DNA"/>
</dbReference>
<organism evidence="2 3">
    <name type="scientific">Halococcus hamelinensis 100A6</name>
    <dbReference type="NCBI Taxonomy" id="1132509"/>
    <lineage>
        <taxon>Archaea</taxon>
        <taxon>Methanobacteriati</taxon>
        <taxon>Methanobacteriota</taxon>
        <taxon>Stenosarchaea group</taxon>
        <taxon>Halobacteria</taxon>
        <taxon>Halobacteriales</taxon>
        <taxon>Halococcaceae</taxon>
        <taxon>Halococcus</taxon>
    </lineage>
</organism>
<evidence type="ECO:0000259" key="1">
    <source>
        <dbReference type="Pfam" id="PF23458"/>
    </source>
</evidence>
<accession>M0M6H1</accession>